<proteinExistence type="inferred from homology"/>
<dbReference type="CDD" id="cd18788">
    <property type="entry name" value="SF2_C_XPD"/>
    <property type="match status" value="1"/>
</dbReference>
<organism evidence="21">
    <name type="scientific">Mytilinidion resinicola</name>
    <dbReference type="NCBI Taxonomy" id="574789"/>
    <lineage>
        <taxon>Eukaryota</taxon>
        <taxon>Fungi</taxon>
        <taxon>Dikarya</taxon>
        <taxon>Ascomycota</taxon>
        <taxon>Pezizomycotina</taxon>
        <taxon>Dothideomycetes</taxon>
        <taxon>Pleosporomycetidae</taxon>
        <taxon>Mytilinidiales</taxon>
        <taxon>Mytilinidiaceae</taxon>
        <taxon>Mytilinidion</taxon>
    </lineage>
</organism>
<dbReference type="RefSeq" id="XP_033581116.1">
    <property type="nucleotide sequence ID" value="XM_033721820.1"/>
</dbReference>
<name>A0A6A6YZ07_9PEZI</name>
<keyword evidence="4" id="KW-0004">4Fe-4S</keyword>
<dbReference type="InterPro" id="IPR014013">
    <property type="entry name" value="Helic_SF1/SF2_ATP-bd_DinG/Rad3"/>
</dbReference>
<evidence type="ECO:0000256" key="18">
    <source>
        <dbReference type="ARBA" id="ARBA00048954"/>
    </source>
</evidence>
<dbReference type="SMART" id="SM00491">
    <property type="entry name" value="HELICc2"/>
    <property type="match status" value="1"/>
</dbReference>
<evidence type="ECO:0000256" key="10">
    <source>
        <dbReference type="ARBA" id="ARBA00022840"/>
    </source>
</evidence>
<evidence type="ECO:0000313" key="21">
    <source>
        <dbReference type="EMBL" id="KAF2814152.1"/>
    </source>
</evidence>
<comment type="similarity">
    <text evidence="3">Belongs to the helicase family. RAD3/XPD subfamily.</text>
</comment>
<dbReference type="Proteomes" id="UP000504636">
    <property type="component" value="Unplaced"/>
</dbReference>
<evidence type="ECO:0000313" key="22">
    <source>
        <dbReference type="Proteomes" id="UP000504636"/>
    </source>
</evidence>
<dbReference type="PANTHER" id="PTHR11472:SF1">
    <property type="entry name" value="GENERAL TRANSCRIPTION AND DNA REPAIR FACTOR IIH HELICASE SUBUNIT XPD"/>
    <property type="match status" value="1"/>
</dbReference>
<dbReference type="NCBIfam" id="TIGR00604">
    <property type="entry name" value="rad3"/>
    <property type="match status" value="1"/>
</dbReference>
<reference evidence="23" key="3">
    <citation type="submission" date="2025-04" db="UniProtKB">
        <authorList>
            <consortium name="RefSeq"/>
        </authorList>
    </citation>
    <scope>IDENTIFICATION</scope>
    <source>
        <strain evidence="23">CBS 304.34</strain>
    </source>
</reference>
<evidence type="ECO:0000259" key="20">
    <source>
        <dbReference type="PROSITE" id="PS51193"/>
    </source>
</evidence>
<keyword evidence="10" id="KW-0067">ATP-binding</keyword>
<feature type="domain" description="Helicase ATP-binding" evidence="20">
    <location>
        <begin position="1"/>
        <end position="254"/>
    </location>
</feature>
<dbReference type="GO" id="GO:0043139">
    <property type="term" value="F:5'-3' DNA helicase activity"/>
    <property type="evidence" value="ECO:0007669"/>
    <property type="project" value="UniProtKB-EC"/>
</dbReference>
<evidence type="ECO:0000256" key="13">
    <source>
        <dbReference type="ARBA" id="ARBA00023125"/>
    </source>
</evidence>
<dbReference type="PRINTS" id="PR00852">
    <property type="entry name" value="XRODRMPGMNTD"/>
</dbReference>
<keyword evidence="8" id="KW-0378">Hydrolase</keyword>
<dbReference type="InterPro" id="IPR006554">
    <property type="entry name" value="Helicase-like_DEXD_c2"/>
</dbReference>
<dbReference type="Pfam" id="PF06777">
    <property type="entry name" value="HBB"/>
    <property type="match status" value="1"/>
</dbReference>
<gene>
    <name evidence="21 23" type="ORF">BDZ99DRAFT_473258</name>
</gene>
<sequence>MPSGTGKTVSLLSLIVAYQIAVPETRKLIYCSRTMSEIEKALLELKALMKYRADELGYVEEFRGLGLTSRKNLCLHPEVKREKSGAVVDARCRSLTAGFMKEKKERGENVELCTYHDNLDLLEPHNLIPPGVWTLNGLLQHGEQQKQCPYFTARRMMSFCNVIIYSYHYLLDPKIAEQVSKELSKNSIVVFDEAHNIDNVCIESLSIDITEDVLRKASRGADNLDRKIAEMKSSDADKLQNEYQKLVDGLREQDEARTEDSFMANPVLPDDLLKEAVPGNIRRAEHFVAFLKRFIEYVKTRMAARHVISETPPSFLQHLKDLTFIEKKPLRFCAERLTSLVRTLELTSIEDHKPLQEVATFATLVATYDKGFELILEPYENVSETATVPHPVLHFICLDAAIAIKPVFERFSSVIITSGTISPLEIYPKMLDFSTVVQESYAMTLARKSFLPITVTRGSDQGPVSSSFSIRNDTSVVNNYGQLLIDLCKLTPDGVVVFFPSYLYMESIISMWVGMEILDVLWKYKLVLVETPDSQETSLALETYRRACDNGRGAVLLCVARGKVSEGIDFDHHYGRTVLCIGVPYQYTESRILRARLAFLREKYHIKENDFLSFDAMRHAAQCLGRVLRGKDDYGIMVLADRRFQKKRNQLPKWIQNALLDSDSDLSVDQATAAGKKFLEDMSVPWSSKMQEGISWWSNEDLKRFQQKEAEAEITMLRTQQQQMNWGVETDVQQGETSGALADEFEMSGIDDQDLMAMDVE</sequence>
<dbReference type="GO" id="GO:0005524">
    <property type="term" value="F:ATP binding"/>
    <property type="evidence" value="ECO:0007669"/>
    <property type="project" value="UniProtKB-KW"/>
</dbReference>
<dbReference type="InterPro" id="IPR001945">
    <property type="entry name" value="RAD3/XPD"/>
</dbReference>
<dbReference type="SMART" id="SM00488">
    <property type="entry name" value="DEXDc2"/>
    <property type="match status" value="1"/>
</dbReference>
<dbReference type="InterPro" id="IPR010643">
    <property type="entry name" value="HBB"/>
</dbReference>
<protein>
    <recommendedName>
        <fullName evidence="17">DNA 5'-3' helicase</fullName>
        <ecNumber evidence="17">5.6.2.3</ecNumber>
    </recommendedName>
</protein>
<keyword evidence="7" id="KW-0227">DNA damage</keyword>
<reference evidence="23" key="2">
    <citation type="submission" date="2020-04" db="EMBL/GenBank/DDBJ databases">
        <authorList>
            <consortium name="NCBI Genome Project"/>
        </authorList>
    </citation>
    <scope>NUCLEOTIDE SEQUENCE</scope>
    <source>
        <strain evidence="23">CBS 304.34</strain>
    </source>
</reference>
<dbReference type="FunFam" id="3.40.50.300:FF:000135">
    <property type="entry name" value="DNA repair helicase RAD3, putative"/>
    <property type="match status" value="1"/>
</dbReference>
<dbReference type="GO" id="GO:0016818">
    <property type="term" value="F:hydrolase activity, acting on acid anhydrides, in phosphorus-containing anhydrides"/>
    <property type="evidence" value="ECO:0007669"/>
    <property type="project" value="InterPro"/>
</dbReference>
<dbReference type="InterPro" id="IPR027417">
    <property type="entry name" value="P-loop_NTPase"/>
</dbReference>
<dbReference type="OrthoDB" id="272481at2759"/>
<dbReference type="GO" id="GO:0006289">
    <property type="term" value="P:nucleotide-excision repair"/>
    <property type="evidence" value="ECO:0007669"/>
    <property type="project" value="InterPro"/>
</dbReference>
<keyword evidence="15" id="KW-0413">Isomerase</keyword>
<evidence type="ECO:0000256" key="15">
    <source>
        <dbReference type="ARBA" id="ARBA00023235"/>
    </source>
</evidence>
<accession>A0A6A6YZ07</accession>
<evidence type="ECO:0000256" key="3">
    <source>
        <dbReference type="ARBA" id="ARBA00009146"/>
    </source>
</evidence>
<dbReference type="GO" id="GO:0006366">
    <property type="term" value="P:transcription by RNA polymerase II"/>
    <property type="evidence" value="ECO:0007669"/>
    <property type="project" value="TreeGrafter"/>
</dbReference>
<dbReference type="FunFam" id="3.40.50.300:FF:000128">
    <property type="entry name" value="Putative DNA repair helicase RAD3"/>
    <property type="match status" value="1"/>
</dbReference>
<evidence type="ECO:0000313" key="23">
    <source>
        <dbReference type="RefSeq" id="XP_033581116.1"/>
    </source>
</evidence>
<reference evidence="21 23" key="1">
    <citation type="journal article" date="2020" name="Stud. Mycol.">
        <title>101 Dothideomycetes genomes: a test case for predicting lifestyles and emergence of pathogens.</title>
        <authorList>
            <person name="Haridas S."/>
            <person name="Albert R."/>
            <person name="Binder M."/>
            <person name="Bloem J."/>
            <person name="Labutti K."/>
            <person name="Salamov A."/>
            <person name="Andreopoulos B."/>
            <person name="Baker S."/>
            <person name="Barry K."/>
            <person name="Bills G."/>
            <person name="Bluhm B."/>
            <person name="Cannon C."/>
            <person name="Castanera R."/>
            <person name="Culley D."/>
            <person name="Daum C."/>
            <person name="Ezra D."/>
            <person name="Gonzalez J."/>
            <person name="Henrissat B."/>
            <person name="Kuo A."/>
            <person name="Liang C."/>
            <person name="Lipzen A."/>
            <person name="Lutzoni F."/>
            <person name="Magnuson J."/>
            <person name="Mondo S."/>
            <person name="Nolan M."/>
            <person name="Ohm R."/>
            <person name="Pangilinan J."/>
            <person name="Park H.-J."/>
            <person name="Ramirez L."/>
            <person name="Alfaro M."/>
            <person name="Sun H."/>
            <person name="Tritt A."/>
            <person name="Yoshinaga Y."/>
            <person name="Zwiers L.-H."/>
            <person name="Turgeon B."/>
            <person name="Goodwin S."/>
            <person name="Spatafora J."/>
            <person name="Crous P."/>
            <person name="Grigoriev I."/>
        </authorList>
    </citation>
    <scope>NUCLEOTIDE SEQUENCE</scope>
    <source>
        <strain evidence="21 23">CBS 304.34</strain>
    </source>
</reference>
<keyword evidence="12" id="KW-0411">Iron-sulfur</keyword>
<dbReference type="InterPro" id="IPR045028">
    <property type="entry name" value="DinG/Rad3-like"/>
</dbReference>
<feature type="signal peptide" evidence="19">
    <location>
        <begin position="1"/>
        <end position="21"/>
    </location>
</feature>
<keyword evidence="11" id="KW-0408">Iron</keyword>
<comment type="subcellular location">
    <subcellularLocation>
        <location evidence="2">Nucleus</location>
    </subcellularLocation>
</comment>
<evidence type="ECO:0000256" key="5">
    <source>
        <dbReference type="ARBA" id="ARBA00022723"/>
    </source>
</evidence>
<dbReference type="SUPFAM" id="SSF52540">
    <property type="entry name" value="P-loop containing nucleoside triphosphate hydrolases"/>
    <property type="match status" value="1"/>
</dbReference>
<evidence type="ECO:0000256" key="17">
    <source>
        <dbReference type="ARBA" id="ARBA00044969"/>
    </source>
</evidence>
<dbReference type="EMBL" id="MU003695">
    <property type="protein sequence ID" value="KAF2814152.1"/>
    <property type="molecule type" value="Genomic_DNA"/>
</dbReference>
<evidence type="ECO:0000256" key="8">
    <source>
        <dbReference type="ARBA" id="ARBA00022801"/>
    </source>
</evidence>
<evidence type="ECO:0000256" key="14">
    <source>
        <dbReference type="ARBA" id="ARBA00023204"/>
    </source>
</evidence>
<dbReference type="AlphaFoldDB" id="A0A6A6YZ07"/>
<evidence type="ECO:0000256" key="2">
    <source>
        <dbReference type="ARBA" id="ARBA00004123"/>
    </source>
</evidence>
<keyword evidence="14" id="KW-0234">DNA repair</keyword>
<keyword evidence="13" id="KW-0238">DNA-binding</keyword>
<keyword evidence="9 21" id="KW-0347">Helicase</keyword>
<feature type="chain" id="PRO_5044629442" description="DNA 5'-3' helicase" evidence="19">
    <location>
        <begin position="22"/>
        <end position="761"/>
    </location>
</feature>
<evidence type="ECO:0000256" key="9">
    <source>
        <dbReference type="ARBA" id="ARBA00022806"/>
    </source>
</evidence>
<dbReference type="InterPro" id="IPR006555">
    <property type="entry name" value="ATP-dep_Helicase_C"/>
</dbReference>
<evidence type="ECO:0000256" key="1">
    <source>
        <dbReference type="ARBA" id="ARBA00001966"/>
    </source>
</evidence>
<keyword evidence="6" id="KW-0547">Nucleotide-binding</keyword>
<evidence type="ECO:0000256" key="7">
    <source>
        <dbReference type="ARBA" id="ARBA00022763"/>
    </source>
</evidence>
<dbReference type="PANTHER" id="PTHR11472">
    <property type="entry name" value="DNA REPAIR DEAD HELICASE RAD3/XP-D SUBFAMILY MEMBER"/>
    <property type="match status" value="1"/>
</dbReference>
<evidence type="ECO:0000256" key="12">
    <source>
        <dbReference type="ARBA" id="ARBA00023014"/>
    </source>
</evidence>
<evidence type="ECO:0000256" key="19">
    <source>
        <dbReference type="SAM" id="SignalP"/>
    </source>
</evidence>
<comment type="catalytic activity">
    <reaction evidence="18">
        <text>ATP + H2O = ADP + phosphate + H(+)</text>
        <dbReference type="Rhea" id="RHEA:13065"/>
        <dbReference type="ChEBI" id="CHEBI:15377"/>
        <dbReference type="ChEBI" id="CHEBI:15378"/>
        <dbReference type="ChEBI" id="CHEBI:30616"/>
        <dbReference type="ChEBI" id="CHEBI:43474"/>
        <dbReference type="ChEBI" id="CHEBI:456216"/>
        <dbReference type="EC" id="5.6.2.3"/>
    </reaction>
</comment>
<keyword evidence="19" id="KW-0732">Signal</keyword>
<dbReference type="InterPro" id="IPR010614">
    <property type="entry name" value="RAD3-like_helicase_DEAD"/>
</dbReference>
<dbReference type="GO" id="GO:0045951">
    <property type="term" value="P:positive regulation of mitotic recombination"/>
    <property type="evidence" value="ECO:0007669"/>
    <property type="project" value="TreeGrafter"/>
</dbReference>
<dbReference type="Gene3D" id="3.40.50.300">
    <property type="entry name" value="P-loop containing nucleotide triphosphate hydrolases"/>
    <property type="match status" value="2"/>
</dbReference>
<dbReference type="InterPro" id="IPR013020">
    <property type="entry name" value="Rad3/Chl1-like"/>
</dbReference>
<dbReference type="GO" id="GO:0051539">
    <property type="term" value="F:4 iron, 4 sulfur cluster binding"/>
    <property type="evidence" value="ECO:0007669"/>
    <property type="project" value="UniProtKB-KW"/>
</dbReference>
<dbReference type="EC" id="5.6.2.3" evidence="17"/>
<dbReference type="Pfam" id="PF13307">
    <property type="entry name" value="Helicase_C_2"/>
    <property type="match status" value="1"/>
</dbReference>
<dbReference type="PROSITE" id="PS51193">
    <property type="entry name" value="HELICASE_ATP_BIND_2"/>
    <property type="match status" value="1"/>
</dbReference>
<dbReference type="PROSITE" id="PS00690">
    <property type="entry name" value="DEAH_ATP_HELICASE"/>
    <property type="match status" value="1"/>
</dbReference>
<evidence type="ECO:0000256" key="4">
    <source>
        <dbReference type="ARBA" id="ARBA00022485"/>
    </source>
</evidence>
<dbReference type="GeneID" id="54462713"/>
<dbReference type="GO" id="GO:0046872">
    <property type="term" value="F:metal ion binding"/>
    <property type="evidence" value="ECO:0007669"/>
    <property type="project" value="UniProtKB-KW"/>
</dbReference>
<evidence type="ECO:0000256" key="11">
    <source>
        <dbReference type="ARBA" id="ARBA00023004"/>
    </source>
</evidence>
<keyword evidence="16" id="KW-0539">Nucleus</keyword>
<evidence type="ECO:0000256" key="16">
    <source>
        <dbReference type="ARBA" id="ARBA00023242"/>
    </source>
</evidence>
<evidence type="ECO:0000256" key="6">
    <source>
        <dbReference type="ARBA" id="ARBA00022741"/>
    </source>
</evidence>
<comment type="cofactor">
    <cofactor evidence="1">
        <name>[4Fe-4S] cluster</name>
        <dbReference type="ChEBI" id="CHEBI:49883"/>
    </cofactor>
</comment>
<keyword evidence="22" id="KW-1185">Reference proteome</keyword>
<dbReference type="GO" id="GO:0003684">
    <property type="term" value="F:damaged DNA binding"/>
    <property type="evidence" value="ECO:0007669"/>
    <property type="project" value="TreeGrafter"/>
</dbReference>
<keyword evidence="5" id="KW-0479">Metal-binding</keyword>
<dbReference type="Pfam" id="PF06733">
    <property type="entry name" value="DEAD_2"/>
    <property type="match status" value="1"/>
</dbReference>
<dbReference type="InterPro" id="IPR002464">
    <property type="entry name" value="DNA/RNA_helicase_DEAH_CS"/>
</dbReference>
<dbReference type="GO" id="GO:0000112">
    <property type="term" value="C:nucleotide-excision repair factor 3 complex"/>
    <property type="evidence" value="ECO:0007669"/>
    <property type="project" value="UniProtKB-ARBA"/>
</dbReference>